<comment type="caution">
    <text evidence="4">The sequence shown here is derived from an EMBL/GenBank/DDBJ whole genome shotgun (WGS) entry which is preliminary data.</text>
</comment>
<proteinExistence type="predicted"/>
<sequence length="246" mass="27921">MPVTDHALLSASSAQRWLVCPPIARVEEPFGDKGSNFAAEGTAAHTLAELKLSERFGKMKKVTAKARMKRFKETNEFYDAAMEDYVSDYCDLVEERANKYENASVELEQKFDLNKWVPKGFGTSDVVICADNTIEIIDLKYGKGVPVDAYQNPQLMLYALGAVDKFDLIYEFETVKMTIIQPRLDNLSSFEITKDELLYWADNYVAPRAVQAFEGNGEWTITDDVVKFSKVRAQLRPRAEKNSIPY</sequence>
<dbReference type="InterPro" id="IPR011604">
    <property type="entry name" value="PDDEXK-like_dom_sf"/>
</dbReference>
<dbReference type="GO" id="GO:0005524">
    <property type="term" value="F:ATP binding"/>
    <property type="evidence" value="ECO:0007669"/>
    <property type="project" value="UniProtKB-KW"/>
</dbReference>
<name>A0A091C981_9ENTE</name>
<dbReference type="Gene3D" id="3.90.320.10">
    <property type="match status" value="1"/>
</dbReference>
<dbReference type="PATRIC" id="fig|1302649.3.peg.221"/>
<evidence type="ECO:0000313" key="5">
    <source>
        <dbReference type="Proteomes" id="UP000029380"/>
    </source>
</evidence>
<keyword evidence="2" id="KW-0378">Hydrolase</keyword>
<dbReference type="AlphaFoldDB" id="A0A091C981"/>
<keyword evidence="1" id="KW-0547">Nucleotide-binding</keyword>
<dbReference type="Pfam" id="PF10926">
    <property type="entry name" value="DUF2800"/>
    <property type="match status" value="1"/>
</dbReference>
<protein>
    <submittedName>
        <fullName evidence="4">Phage protein</fullName>
    </submittedName>
</protein>
<evidence type="ECO:0000256" key="3">
    <source>
        <dbReference type="ARBA" id="ARBA00022840"/>
    </source>
</evidence>
<dbReference type="Proteomes" id="UP000029380">
    <property type="component" value="Unassembled WGS sequence"/>
</dbReference>
<evidence type="ECO:0000256" key="1">
    <source>
        <dbReference type="ARBA" id="ARBA00022741"/>
    </source>
</evidence>
<dbReference type="EMBL" id="JPVU01000023">
    <property type="protein sequence ID" value="KFN93624.1"/>
    <property type="molecule type" value="Genomic_DNA"/>
</dbReference>
<keyword evidence="3" id="KW-0067">ATP-binding</keyword>
<dbReference type="InterPro" id="IPR021229">
    <property type="entry name" value="DUF2800"/>
</dbReference>
<reference evidence="4 5" key="1">
    <citation type="submission" date="2014-08" db="EMBL/GenBank/DDBJ databases">
        <title>Genome sequence of Tetragenococcus muriaticus.</title>
        <authorList>
            <person name="Chuea-nongthon C."/>
            <person name="Rodtong S."/>
            <person name="Yongsawatdigul J."/>
            <person name="Steele J.L."/>
            <person name="Liu X.-y."/>
            <person name="Speers J."/>
            <person name="Glasner J.D."/>
            <person name="Neeno-Eckwall E.C."/>
        </authorList>
    </citation>
    <scope>NUCLEOTIDE SEQUENCE [LARGE SCALE GENOMIC DNA]</scope>
    <source>
        <strain evidence="4 5">PMC-11-5</strain>
    </source>
</reference>
<evidence type="ECO:0000313" key="4">
    <source>
        <dbReference type="EMBL" id="KFN93624.1"/>
    </source>
</evidence>
<organism evidence="4 5">
    <name type="scientific">Tetragenococcus muriaticus PMC-11-5</name>
    <dbReference type="NCBI Taxonomy" id="1302649"/>
    <lineage>
        <taxon>Bacteria</taxon>
        <taxon>Bacillati</taxon>
        <taxon>Bacillota</taxon>
        <taxon>Bacilli</taxon>
        <taxon>Lactobacillales</taxon>
        <taxon>Enterococcaceae</taxon>
        <taxon>Tetragenococcus</taxon>
    </lineage>
</organism>
<accession>A0A091C981</accession>
<evidence type="ECO:0000256" key="2">
    <source>
        <dbReference type="ARBA" id="ARBA00022806"/>
    </source>
</evidence>
<dbReference type="GO" id="GO:0004386">
    <property type="term" value="F:helicase activity"/>
    <property type="evidence" value="ECO:0007669"/>
    <property type="project" value="UniProtKB-KW"/>
</dbReference>
<keyword evidence="2" id="KW-0347">Helicase</keyword>
<gene>
    <name evidence="4" type="ORF">TMUPMC115_0222</name>
</gene>